<dbReference type="GO" id="GO:0008270">
    <property type="term" value="F:zinc ion binding"/>
    <property type="evidence" value="ECO:0007669"/>
    <property type="project" value="UniProtKB-UniRule"/>
</dbReference>
<dbReference type="OrthoDB" id="9759544at2"/>
<dbReference type="KEGG" id="saci:Sinac_7288"/>
<dbReference type="AlphaFoldDB" id="L0DQS6"/>
<feature type="binding site" evidence="12">
    <location>
        <position position="501"/>
    </location>
    <ligand>
        <name>Zn(2+)</name>
        <dbReference type="ChEBI" id="CHEBI:29105"/>
        <label>2</label>
    </ligand>
</feature>
<dbReference type="GO" id="GO:0043138">
    <property type="term" value="F:3'-5' DNA helicase activity"/>
    <property type="evidence" value="ECO:0007669"/>
    <property type="project" value="UniProtKB-EC"/>
</dbReference>
<keyword evidence="3 12" id="KW-0479">Metal-binding</keyword>
<dbReference type="RefSeq" id="WP_015250399.1">
    <property type="nucleotide sequence ID" value="NC_019892.1"/>
</dbReference>
<evidence type="ECO:0000256" key="8">
    <source>
        <dbReference type="ARBA" id="ARBA00022840"/>
    </source>
</evidence>
<dbReference type="EMBL" id="CP003364">
    <property type="protein sequence ID" value="AGA31330.1"/>
    <property type="molecule type" value="Genomic_DNA"/>
</dbReference>
<dbReference type="Pfam" id="PF00270">
    <property type="entry name" value="DEAD"/>
    <property type="match status" value="1"/>
</dbReference>
<comment type="cofactor">
    <cofactor evidence="12">
        <name>Zn(2+)</name>
        <dbReference type="ChEBI" id="CHEBI:29105"/>
    </cofactor>
    <text evidence="12">Binds 2 zinc ions per subunit.</text>
</comment>
<dbReference type="PROSITE" id="PS51194">
    <property type="entry name" value="HELICASE_CTER"/>
    <property type="match status" value="1"/>
</dbReference>
<dbReference type="InterPro" id="IPR027417">
    <property type="entry name" value="P-loop_NTPase"/>
</dbReference>
<dbReference type="GO" id="GO:0006270">
    <property type="term" value="P:DNA replication initiation"/>
    <property type="evidence" value="ECO:0007669"/>
    <property type="project" value="TreeGrafter"/>
</dbReference>
<keyword evidence="7 12" id="KW-0862">Zinc</keyword>
<keyword evidence="9 12" id="KW-0238">DNA-binding</keyword>
<keyword evidence="16" id="KW-1185">Reference proteome</keyword>
<dbReference type="InterPro" id="IPR014001">
    <property type="entry name" value="Helicase_ATP-bd"/>
</dbReference>
<feature type="binding site" evidence="12">
    <location>
        <position position="477"/>
    </location>
    <ligand>
        <name>Zn(2+)</name>
        <dbReference type="ChEBI" id="CHEBI:29105"/>
        <label>1</label>
    </ligand>
</feature>
<evidence type="ECO:0000256" key="7">
    <source>
        <dbReference type="ARBA" id="ARBA00022833"/>
    </source>
</evidence>
<dbReference type="Pfam" id="PF00271">
    <property type="entry name" value="Helicase_C"/>
    <property type="match status" value="1"/>
</dbReference>
<accession>L0DQS6</accession>
<keyword evidence="10 12" id="KW-0413">Isomerase</keyword>
<dbReference type="PROSITE" id="PS51192">
    <property type="entry name" value="HELICASE_ATP_BIND_1"/>
    <property type="match status" value="1"/>
</dbReference>
<evidence type="ECO:0000256" key="4">
    <source>
        <dbReference type="ARBA" id="ARBA00022741"/>
    </source>
</evidence>
<evidence type="ECO:0000256" key="10">
    <source>
        <dbReference type="ARBA" id="ARBA00023235"/>
    </source>
</evidence>
<dbReference type="GO" id="GO:1990077">
    <property type="term" value="C:primosome complex"/>
    <property type="evidence" value="ECO:0007669"/>
    <property type="project" value="UniProtKB-UniRule"/>
</dbReference>
<evidence type="ECO:0000256" key="1">
    <source>
        <dbReference type="ARBA" id="ARBA00022515"/>
    </source>
</evidence>
<feature type="binding site" evidence="12">
    <location>
        <position position="472"/>
    </location>
    <ligand>
        <name>Zn(2+)</name>
        <dbReference type="ChEBI" id="CHEBI:29105"/>
        <label>1</label>
    </ligand>
</feature>
<evidence type="ECO:0000256" key="3">
    <source>
        <dbReference type="ARBA" id="ARBA00022723"/>
    </source>
</evidence>
<comment type="subunit">
    <text evidence="12">Component of the replication restart primosome.</text>
</comment>
<dbReference type="InterPro" id="IPR005259">
    <property type="entry name" value="PriA"/>
</dbReference>
<feature type="domain" description="Helicase C-terminal" evidence="14">
    <location>
        <begin position="442"/>
        <end position="679"/>
    </location>
</feature>
<proteinExistence type="inferred from homology"/>
<sequence length="766" mass="84402">MSLVNGKRQADWFADEAGTDADGPYAGIVFNRPIDQIFSYRVPARLEEVVRPGQRVRVPLGRGNKPAVGYCVRIDAEAPSGIDPSRVKEVLDVLDDPPLINAAMLELTRWMAGYYACSWGQALDAVVPAGVKNQAGTRVGTFLTVPDEIRKSLETLELPTKQAEALAVLCRSDEPLTIADLCRLAKCASGPITALRQRGYVNTVRRRLPKDAFNASSSAALGDDSDAKPIPALTVEQTAVMAAMTPALEGDEFATFLIHGVTGSGKTEVYLSAIERVMARGREAIVLVPEISLTPQTIRRFRRRFGKIAVLHSHLSDAERHRHWRSIAAGEVQVIVGARSAVFAPARRLGLIVIDEEHESTFKQETTPRYHARDVAVKRAQLERIPILLGSATPALETWRNAELGRYVRLPMMERVGARPMPKVELIDLSHERLPLGGLSEPLRQAMIAALKDDGQVMLLLNRRGFHTFVICPNPRCNQVLKCHACDVALTYHKGRRLLICHTCDAERPRPSACPNCQAPNLHYGGIGTERLEREVEMAFPDSVSRRMDSDTMRTPGSHEQVLAAFRSGEIKILLGTQMIAKGLDFPNVTLVGVVNADTALHMPDFRAAERTFQLVAQVAGRTGRGDRPGRVLVQTFAPDHYAIDCASRHDYEGFVACELPERQRFGMPPFGRLVRLIGRGPDEPQVRTFMNELLETLKAAALPGVTMHGPAPTPISKIRNLYRYHLRLRSESPRPLQTLLQAVAPSIAPPGEVELAIDVDPVNLL</sequence>
<dbReference type="CDD" id="cd17929">
    <property type="entry name" value="DEXHc_priA"/>
    <property type="match status" value="1"/>
</dbReference>
<evidence type="ECO:0000256" key="12">
    <source>
        <dbReference type="HAMAP-Rule" id="MF_00983"/>
    </source>
</evidence>
<feature type="domain" description="Helicase ATP-binding" evidence="13">
    <location>
        <begin position="247"/>
        <end position="412"/>
    </location>
</feature>
<keyword evidence="4 12" id="KW-0547">Nucleotide-binding</keyword>
<organism evidence="15 16">
    <name type="scientific">Singulisphaera acidiphila (strain ATCC BAA-1392 / DSM 18658 / VKM B-2454 / MOB10)</name>
    <dbReference type="NCBI Taxonomy" id="886293"/>
    <lineage>
        <taxon>Bacteria</taxon>
        <taxon>Pseudomonadati</taxon>
        <taxon>Planctomycetota</taxon>
        <taxon>Planctomycetia</taxon>
        <taxon>Isosphaerales</taxon>
        <taxon>Isosphaeraceae</taxon>
        <taxon>Singulisphaera</taxon>
    </lineage>
</organism>
<dbReference type="InterPro" id="IPR042115">
    <property type="entry name" value="PriA_3primeBD_sf"/>
</dbReference>
<name>L0DQS6_SINAD</name>
<evidence type="ECO:0000256" key="9">
    <source>
        <dbReference type="ARBA" id="ARBA00023125"/>
    </source>
</evidence>
<dbReference type="InterPro" id="IPR011545">
    <property type="entry name" value="DEAD/DEAH_box_helicase_dom"/>
</dbReference>
<dbReference type="Pfam" id="PF17764">
    <property type="entry name" value="PriA_3primeBD"/>
    <property type="match status" value="1"/>
</dbReference>
<dbReference type="NCBIfam" id="TIGR00595">
    <property type="entry name" value="priA"/>
    <property type="match status" value="1"/>
</dbReference>
<keyword evidence="6 12" id="KW-0347">Helicase</keyword>
<feature type="binding site" evidence="12">
    <location>
        <position position="514"/>
    </location>
    <ligand>
        <name>Zn(2+)</name>
        <dbReference type="ChEBI" id="CHEBI:29105"/>
        <label>1</label>
    </ligand>
</feature>
<dbReference type="InterPro" id="IPR001650">
    <property type="entry name" value="Helicase_C-like"/>
</dbReference>
<dbReference type="HOGENOM" id="CLU_013353_3_1_0"/>
<dbReference type="GO" id="GO:0005524">
    <property type="term" value="F:ATP binding"/>
    <property type="evidence" value="ECO:0007669"/>
    <property type="project" value="UniProtKB-UniRule"/>
</dbReference>
<dbReference type="EC" id="5.6.2.4" evidence="12"/>
<dbReference type="InterPro" id="IPR040498">
    <property type="entry name" value="PriA_CRR"/>
</dbReference>
<evidence type="ECO:0000256" key="11">
    <source>
        <dbReference type="ARBA" id="ARBA00048988"/>
    </source>
</evidence>
<evidence type="ECO:0000256" key="2">
    <source>
        <dbReference type="ARBA" id="ARBA00022705"/>
    </source>
</evidence>
<dbReference type="GO" id="GO:0006310">
    <property type="term" value="P:DNA recombination"/>
    <property type="evidence" value="ECO:0007669"/>
    <property type="project" value="InterPro"/>
</dbReference>
<dbReference type="Gene3D" id="3.40.1440.60">
    <property type="entry name" value="PriA, 3(prime) DNA-binding domain"/>
    <property type="match status" value="1"/>
</dbReference>
<dbReference type="CDD" id="cd18804">
    <property type="entry name" value="SF2_C_priA"/>
    <property type="match status" value="1"/>
</dbReference>
<dbReference type="HAMAP" id="MF_00983">
    <property type="entry name" value="PriA"/>
    <property type="match status" value="1"/>
</dbReference>
<dbReference type="GO" id="GO:0003677">
    <property type="term" value="F:DNA binding"/>
    <property type="evidence" value="ECO:0007669"/>
    <property type="project" value="UniProtKB-UniRule"/>
</dbReference>
<dbReference type="InterPro" id="IPR041222">
    <property type="entry name" value="PriA_3primeBD"/>
</dbReference>
<evidence type="ECO:0000259" key="13">
    <source>
        <dbReference type="PROSITE" id="PS51192"/>
    </source>
</evidence>
<dbReference type="SMART" id="SM00487">
    <property type="entry name" value="DEXDc"/>
    <property type="match status" value="1"/>
</dbReference>
<comment type="similarity">
    <text evidence="12">Belongs to the helicase family. PriA subfamily.</text>
</comment>
<evidence type="ECO:0000313" key="15">
    <source>
        <dbReference type="EMBL" id="AGA31330.1"/>
    </source>
</evidence>
<dbReference type="PANTHER" id="PTHR30580">
    <property type="entry name" value="PRIMOSOMAL PROTEIN N"/>
    <property type="match status" value="1"/>
</dbReference>
<keyword evidence="5 12" id="KW-0378">Hydrolase</keyword>
<keyword evidence="2 12" id="KW-0235">DNA replication</keyword>
<evidence type="ECO:0000313" key="16">
    <source>
        <dbReference type="Proteomes" id="UP000010798"/>
    </source>
</evidence>
<dbReference type="STRING" id="886293.Sinac_7288"/>
<dbReference type="SMART" id="SM00490">
    <property type="entry name" value="HELICc"/>
    <property type="match status" value="1"/>
</dbReference>
<feature type="binding site" evidence="12">
    <location>
        <position position="517"/>
    </location>
    <ligand>
        <name>Zn(2+)</name>
        <dbReference type="ChEBI" id="CHEBI:29105"/>
        <label>1</label>
    </ligand>
</feature>
<dbReference type="Proteomes" id="UP000010798">
    <property type="component" value="Chromosome"/>
</dbReference>
<keyword evidence="8 12" id="KW-0067">ATP-binding</keyword>
<feature type="binding site" evidence="12">
    <location>
        <position position="483"/>
    </location>
    <ligand>
        <name>Zn(2+)</name>
        <dbReference type="ChEBI" id="CHEBI:29105"/>
        <label>2</label>
    </ligand>
</feature>
<reference evidence="15 16" key="1">
    <citation type="submission" date="2012-02" db="EMBL/GenBank/DDBJ databases">
        <title>Complete sequence of chromosome of Singulisphaera acidiphila DSM 18658.</title>
        <authorList>
            <consortium name="US DOE Joint Genome Institute (JGI-PGF)"/>
            <person name="Lucas S."/>
            <person name="Copeland A."/>
            <person name="Lapidus A."/>
            <person name="Glavina del Rio T."/>
            <person name="Dalin E."/>
            <person name="Tice H."/>
            <person name="Bruce D."/>
            <person name="Goodwin L."/>
            <person name="Pitluck S."/>
            <person name="Peters L."/>
            <person name="Ovchinnikova G."/>
            <person name="Chertkov O."/>
            <person name="Kyrpides N."/>
            <person name="Mavromatis K."/>
            <person name="Ivanova N."/>
            <person name="Brettin T."/>
            <person name="Detter J.C."/>
            <person name="Han C."/>
            <person name="Larimer F."/>
            <person name="Land M."/>
            <person name="Hauser L."/>
            <person name="Markowitz V."/>
            <person name="Cheng J.-F."/>
            <person name="Hugenholtz P."/>
            <person name="Woyke T."/>
            <person name="Wu D."/>
            <person name="Tindall B."/>
            <person name="Pomrenke H."/>
            <person name="Brambilla E."/>
            <person name="Klenk H.-P."/>
            <person name="Eisen J.A."/>
        </authorList>
    </citation>
    <scope>NUCLEOTIDE SEQUENCE [LARGE SCALE GENOMIC DNA]</scope>
    <source>
        <strain evidence="16">ATCC BAA-1392 / DSM 18658 / VKM B-2454 / MOB10</strain>
    </source>
</reference>
<evidence type="ECO:0000256" key="5">
    <source>
        <dbReference type="ARBA" id="ARBA00022801"/>
    </source>
</evidence>
<protein>
    <recommendedName>
        <fullName evidence="12">Replication restart protein PriA</fullName>
    </recommendedName>
    <alternativeName>
        <fullName evidence="12">ATP-dependent DNA helicase PriA</fullName>
        <ecNumber evidence="12">5.6.2.4</ecNumber>
    </alternativeName>
    <alternativeName>
        <fullName evidence="12">DNA 3'-5' helicase PriA</fullName>
    </alternativeName>
</protein>
<keyword evidence="1 12" id="KW-0639">Primosome</keyword>
<dbReference type="Gene3D" id="3.40.50.300">
    <property type="entry name" value="P-loop containing nucleotide triphosphate hydrolases"/>
    <property type="match status" value="2"/>
</dbReference>
<evidence type="ECO:0000256" key="6">
    <source>
        <dbReference type="ARBA" id="ARBA00022806"/>
    </source>
</evidence>
<dbReference type="InterPro" id="IPR041236">
    <property type="entry name" value="PriA_C"/>
</dbReference>
<dbReference type="Pfam" id="PF18319">
    <property type="entry name" value="Zn_ribbon_PriA"/>
    <property type="match status" value="1"/>
</dbReference>
<dbReference type="GO" id="GO:0006302">
    <property type="term" value="P:double-strand break repair"/>
    <property type="evidence" value="ECO:0007669"/>
    <property type="project" value="InterPro"/>
</dbReference>
<feature type="binding site" evidence="12">
    <location>
        <position position="504"/>
    </location>
    <ligand>
        <name>Zn(2+)</name>
        <dbReference type="ChEBI" id="CHEBI:29105"/>
        <label>2</label>
    </ligand>
</feature>
<comment type="catalytic activity">
    <reaction evidence="12">
        <text>Couples ATP hydrolysis with the unwinding of duplex DNA by translocating in the 3'-5' direction.</text>
        <dbReference type="EC" id="5.6.2.4"/>
    </reaction>
</comment>
<dbReference type="GO" id="GO:0016887">
    <property type="term" value="F:ATP hydrolysis activity"/>
    <property type="evidence" value="ECO:0007669"/>
    <property type="project" value="RHEA"/>
</dbReference>
<dbReference type="PANTHER" id="PTHR30580:SF0">
    <property type="entry name" value="PRIMOSOMAL PROTEIN N"/>
    <property type="match status" value="1"/>
</dbReference>
<dbReference type="GO" id="GO:0006269">
    <property type="term" value="P:DNA replication, synthesis of primer"/>
    <property type="evidence" value="ECO:0007669"/>
    <property type="project" value="UniProtKB-KW"/>
</dbReference>
<dbReference type="eggNOG" id="COG1198">
    <property type="taxonomic scope" value="Bacteria"/>
</dbReference>
<evidence type="ECO:0000259" key="14">
    <source>
        <dbReference type="PROSITE" id="PS51194"/>
    </source>
</evidence>
<comment type="catalytic activity">
    <reaction evidence="11 12">
        <text>ATP + H2O = ADP + phosphate + H(+)</text>
        <dbReference type="Rhea" id="RHEA:13065"/>
        <dbReference type="ChEBI" id="CHEBI:15377"/>
        <dbReference type="ChEBI" id="CHEBI:15378"/>
        <dbReference type="ChEBI" id="CHEBI:30616"/>
        <dbReference type="ChEBI" id="CHEBI:43474"/>
        <dbReference type="ChEBI" id="CHEBI:456216"/>
        <dbReference type="EC" id="5.6.2.4"/>
    </reaction>
</comment>
<comment type="function">
    <text evidence="12">Initiates the restart of stalled replication forks, which reloads the replicative helicase on sites other than the origin of replication. Recognizes and binds to abandoned replication forks and remodels them to uncover a helicase loading site. Promotes assembly of the primosome at these replication forks.</text>
</comment>
<feature type="binding site" evidence="12">
    <location>
        <position position="486"/>
    </location>
    <ligand>
        <name>Zn(2+)</name>
        <dbReference type="ChEBI" id="CHEBI:29105"/>
        <label>2</label>
    </ligand>
</feature>
<dbReference type="FunFam" id="3.40.50.300:FF:000489">
    <property type="entry name" value="Primosome assembly protein PriA"/>
    <property type="match status" value="1"/>
</dbReference>
<dbReference type="SUPFAM" id="SSF52540">
    <property type="entry name" value="P-loop containing nucleoside triphosphate hydrolases"/>
    <property type="match status" value="2"/>
</dbReference>
<gene>
    <name evidence="12" type="primary">priA</name>
    <name evidence="15" type="ordered locus">Sinac_7288</name>
</gene>
<dbReference type="Pfam" id="PF18074">
    <property type="entry name" value="PriA_C"/>
    <property type="match status" value="1"/>
</dbReference>